<keyword evidence="4 5" id="KW-0418">Kinase</keyword>
<dbReference type="InterPro" id="IPR018483">
    <property type="entry name" value="Carb_kinase_FGGY_CS"/>
</dbReference>
<evidence type="ECO:0000256" key="1">
    <source>
        <dbReference type="ARBA" id="ARBA00009156"/>
    </source>
</evidence>
<evidence type="ECO:0000256" key="4">
    <source>
        <dbReference type="ARBA" id="ARBA00022777"/>
    </source>
</evidence>
<sequence length="492" mass="52667">MTNAVMLGVDVGTSSTKGVAVDEKGRLLAVAVRQHQVARPAPGIVEMDGAIWWDEFSSLARELSAHAPDGFAAVGVSGMGPCVQLTDADHRPTTPSALYGVDTRATAEIQELNEELGADAIYERTDSYLSTQSGGPKFRWFAKHRPEAYRASSRFHMPASLIVARLTGEYVLDRQSASQSTPLYDAATQEWDRAWADVVAPGIELPRLAWAGDLAGSVHSAGAEATGLREGTPVAVGTIDAWAEGLSVGAVEAGDLMLMYGTTMFLVANTDHRVRHPAMWGTSGLVEGQWNVAGGMATSGAITGWLRELFGSPDFGALVDEAGRSNPGANGLLMLPYFEGERTPIQDPLARGTITGLTIGHTRGDLYRAALEATAYGVRHNVETYREGGVAIDKIFAIGGGTQSRLWPQIVSDATGLTQLIAEKAVGASYGDAYLAARLLDPSVRIGDWNPVAEVVEPNAHDVYEQGYQLYLDLYRQTKDIQHSLARAQLSR</sequence>
<evidence type="ECO:0000256" key="2">
    <source>
        <dbReference type="ARBA" id="ARBA00022629"/>
    </source>
</evidence>
<dbReference type="PROSITE" id="PS00445">
    <property type="entry name" value="FGGY_KINASES_2"/>
    <property type="match status" value="1"/>
</dbReference>
<dbReference type="CDD" id="cd07804">
    <property type="entry name" value="ASKHA_NBD_FGGY_RrXK-like"/>
    <property type="match status" value="1"/>
</dbReference>
<dbReference type="AlphaFoldDB" id="A0A1G9IFR7"/>
<dbReference type="OrthoDB" id="9805576at2"/>
<evidence type="ECO:0000259" key="6">
    <source>
        <dbReference type="Pfam" id="PF00370"/>
    </source>
</evidence>
<dbReference type="EMBL" id="FNGP01000001">
    <property type="protein sequence ID" value="SDL23855.1"/>
    <property type="molecule type" value="Genomic_DNA"/>
</dbReference>
<keyword evidence="3 5" id="KW-0808">Transferase</keyword>
<comment type="similarity">
    <text evidence="1 5">Belongs to the FGGY kinase family.</text>
</comment>
<keyword evidence="9" id="KW-1185">Reference proteome</keyword>
<dbReference type="GO" id="GO:0042732">
    <property type="term" value="P:D-xylose metabolic process"/>
    <property type="evidence" value="ECO:0007669"/>
    <property type="project" value="UniProtKB-KW"/>
</dbReference>
<dbReference type="InterPro" id="IPR050406">
    <property type="entry name" value="FGGY_Carb_Kinase"/>
</dbReference>
<evidence type="ECO:0000256" key="5">
    <source>
        <dbReference type="RuleBase" id="RU003733"/>
    </source>
</evidence>
<dbReference type="PIRSF" id="PIRSF000538">
    <property type="entry name" value="GlpK"/>
    <property type="match status" value="1"/>
</dbReference>
<feature type="domain" description="Carbohydrate kinase FGGY C-terminal" evidence="7">
    <location>
        <begin position="257"/>
        <end position="438"/>
    </location>
</feature>
<dbReference type="PANTHER" id="PTHR43095:SF5">
    <property type="entry name" value="XYLULOSE KINASE"/>
    <property type="match status" value="1"/>
</dbReference>
<evidence type="ECO:0000256" key="3">
    <source>
        <dbReference type="ARBA" id="ARBA00022679"/>
    </source>
</evidence>
<dbReference type="InterPro" id="IPR018484">
    <property type="entry name" value="FGGY_N"/>
</dbReference>
<gene>
    <name evidence="8" type="ORF">SAMN04488242_0904</name>
</gene>
<dbReference type="PANTHER" id="PTHR43095">
    <property type="entry name" value="SUGAR KINASE"/>
    <property type="match status" value="1"/>
</dbReference>
<dbReference type="STRING" id="686624.SAMN04488242_0904"/>
<evidence type="ECO:0000313" key="9">
    <source>
        <dbReference type="Proteomes" id="UP000199475"/>
    </source>
</evidence>
<dbReference type="GO" id="GO:0016301">
    <property type="term" value="F:kinase activity"/>
    <property type="evidence" value="ECO:0007669"/>
    <property type="project" value="UniProtKB-KW"/>
</dbReference>
<dbReference type="Proteomes" id="UP000199475">
    <property type="component" value="Unassembled WGS sequence"/>
</dbReference>
<dbReference type="InterPro" id="IPR043129">
    <property type="entry name" value="ATPase_NBD"/>
</dbReference>
<evidence type="ECO:0000259" key="7">
    <source>
        <dbReference type="Pfam" id="PF02782"/>
    </source>
</evidence>
<keyword evidence="2" id="KW-0859">Xylose metabolism</keyword>
<dbReference type="InterPro" id="IPR000577">
    <property type="entry name" value="Carb_kinase_FGGY"/>
</dbReference>
<accession>A0A1G9IFR7</accession>
<reference evidence="8 9" key="1">
    <citation type="submission" date="2016-10" db="EMBL/GenBank/DDBJ databases">
        <authorList>
            <person name="de Groot N.N."/>
        </authorList>
    </citation>
    <scope>NUCLEOTIDE SEQUENCE [LARGE SCALE GENOMIC DNA]</scope>
    <source>
        <strain evidence="8 9">CGMCC 1.9159</strain>
    </source>
</reference>
<dbReference type="RefSeq" id="WP_093249256.1">
    <property type="nucleotide sequence ID" value="NZ_FNGP01000001.1"/>
</dbReference>
<evidence type="ECO:0000313" key="8">
    <source>
        <dbReference type="EMBL" id="SDL23855.1"/>
    </source>
</evidence>
<proteinExistence type="inferred from homology"/>
<name>A0A1G9IFR7_9ACTN</name>
<dbReference type="InterPro" id="IPR018485">
    <property type="entry name" value="FGGY_C"/>
</dbReference>
<protein>
    <submittedName>
        <fullName evidence="8">Xylulokinase</fullName>
    </submittedName>
</protein>
<dbReference type="Gene3D" id="3.30.420.40">
    <property type="match status" value="2"/>
</dbReference>
<dbReference type="SUPFAM" id="SSF53067">
    <property type="entry name" value="Actin-like ATPase domain"/>
    <property type="match status" value="2"/>
</dbReference>
<dbReference type="Pfam" id="PF00370">
    <property type="entry name" value="FGGY_N"/>
    <property type="match status" value="1"/>
</dbReference>
<feature type="domain" description="Carbohydrate kinase FGGY N-terminal" evidence="6">
    <location>
        <begin position="5"/>
        <end position="241"/>
    </location>
</feature>
<organism evidence="8 9">
    <name type="scientific">Tessaracoccus oleiagri</name>
    <dbReference type="NCBI Taxonomy" id="686624"/>
    <lineage>
        <taxon>Bacteria</taxon>
        <taxon>Bacillati</taxon>
        <taxon>Actinomycetota</taxon>
        <taxon>Actinomycetes</taxon>
        <taxon>Propionibacteriales</taxon>
        <taxon>Propionibacteriaceae</taxon>
        <taxon>Tessaracoccus</taxon>
    </lineage>
</organism>
<dbReference type="Pfam" id="PF02782">
    <property type="entry name" value="FGGY_C"/>
    <property type="match status" value="1"/>
</dbReference>
<keyword evidence="2" id="KW-0119">Carbohydrate metabolism</keyword>
<dbReference type="GO" id="GO:0016773">
    <property type="term" value="F:phosphotransferase activity, alcohol group as acceptor"/>
    <property type="evidence" value="ECO:0007669"/>
    <property type="project" value="InterPro"/>
</dbReference>